<comment type="caution">
    <text evidence="2">The sequence shown here is derived from an EMBL/GenBank/DDBJ whole genome shotgun (WGS) entry which is preliminary data.</text>
</comment>
<feature type="compositionally biased region" description="Pro residues" evidence="1">
    <location>
        <begin position="325"/>
        <end position="363"/>
    </location>
</feature>
<reference evidence="2 3" key="1">
    <citation type="journal article" date="2020" name="Fungal Divers.">
        <title>Resolving the Mortierellaceae phylogeny through synthesis of multi-gene phylogenetics and phylogenomics.</title>
        <authorList>
            <person name="Vandepol N."/>
            <person name="Liber J."/>
            <person name="Desiro A."/>
            <person name="Na H."/>
            <person name="Kennedy M."/>
            <person name="Barry K."/>
            <person name="Grigoriev I.V."/>
            <person name="Miller A.N."/>
            <person name="O'Donnell K."/>
            <person name="Stajich J.E."/>
            <person name="Bonito G."/>
        </authorList>
    </citation>
    <scope>NUCLEOTIDE SEQUENCE [LARGE SCALE GENOMIC DNA]</scope>
    <source>
        <strain evidence="2 3">AD045</strain>
    </source>
</reference>
<accession>A0ABQ7K2M4</accession>
<dbReference type="Pfam" id="PF12505">
    <property type="entry name" value="DUF3712"/>
    <property type="match status" value="1"/>
</dbReference>
<proteinExistence type="predicted"/>
<keyword evidence="3" id="KW-1185">Reference proteome</keyword>
<dbReference type="EMBL" id="JAAAIM010000305">
    <property type="protein sequence ID" value="KAG0290208.1"/>
    <property type="molecule type" value="Genomic_DNA"/>
</dbReference>
<evidence type="ECO:0000313" key="2">
    <source>
        <dbReference type="EMBL" id="KAG0290208.1"/>
    </source>
</evidence>
<gene>
    <name evidence="2" type="ORF">BGZ96_006327</name>
</gene>
<name>A0ABQ7K2M4_9FUNG</name>
<feature type="region of interest" description="Disordered" evidence="1">
    <location>
        <begin position="320"/>
        <end position="372"/>
    </location>
</feature>
<dbReference type="InterPro" id="IPR022185">
    <property type="entry name" value="DUF3712"/>
</dbReference>
<organism evidence="2 3">
    <name type="scientific">Linnemannia gamsii</name>
    <dbReference type="NCBI Taxonomy" id="64522"/>
    <lineage>
        <taxon>Eukaryota</taxon>
        <taxon>Fungi</taxon>
        <taxon>Fungi incertae sedis</taxon>
        <taxon>Mucoromycota</taxon>
        <taxon>Mortierellomycotina</taxon>
        <taxon>Mortierellomycetes</taxon>
        <taxon>Mortierellales</taxon>
        <taxon>Mortierellaceae</taxon>
        <taxon>Linnemannia</taxon>
    </lineage>
</organism>
<dbReference type="Proteomes" id="UP001194696">
    <property type="component" value="Unassembled WGS sequence"/>
</dbReference>
<protein>
    <submittedName>
        <fullName evidence="2">Uncharacterized protein</fullName>
    </submittedName>
</protein>
<sequence length="372" mass="38878">MSKQACLDSSNTPGKLQAVTSIKLGQLDLDFTDKSVTLSSPQMDVGIMEAIKPPFSITGARQNVNLVNKGIIIATFNTPWVSGVMEGNTLKTSVGKSILNIIPERSKDFSDFISTLVVNPEHTFTLNGTAEVKLTISLPTPPPAPVPFPGFGGKVAESFAKLAPSKTFTVSGIAFSSSITLKGFNNFPDITYVEEISKTINDDGSFTIMSKVNIKNTSQLGVKMGDVYFKTLDEATKAIIGDTLLEQLELKRDNNFITVVTTSTNPADAAADIYKRVTEQGMTFRLNGFAESSRVNTVLAQGISAVSTTVVIPALKKPATDAVPEPAPAPAPDAPAPAPDAPAPAPDAPAPAPDAPAPAPAPDAPAANSGTP</sequence>
<evidence type="ECO:0000256" key="1">
    <source>
        <dbReference type="SAM" id="MobiDB-lite"/>
    </source>
</evidence>
<evidence type="ECO:0000313" key="3">
    <source>
        <dbReference type="Proteomes" id="UP001194696"/>
    </source>
</evidence>